<keyword evidence="1" id="KW-1133">Transmembrane helix</keyword>
<keyword evidence="1" id="KW-0812">Transmembrane</keyword>
<feature type="transmembrane region" description="Helical" evidence="1">
    <location>
        <begin position="51"/>
        <end position="70"/>
    </location>
</feature>
<name>A0ABR9AVX1_9BACL</name>
<keyword evidence="4" id="KW-1185">Reference proteome</keyword>
<reference evidence="3 4" key="1">
    <citation type="submission" date="2020-09" db="EMBL/GenBank/DDBJ databases">
        <title>Paenibacillus sp. CAU 1523 isolated from sand of Haeundae Beach.</title>
        <authorList>
            <person name="Kim W."/>
        </authorList>
    </citation>
    <scope>NUCLEOTIDE SEQUENCE [LARGE SCALE GENOMIC DNA]</scope>
    <source>
        <strain evidence="3 4">CAU 1523</strain>
    </source>
</reference>
<organism evidence="3 4">
    <name type="scientific">Paenibacillus arenosi</name>
    <dbReference type="NCBI Taxonomy" id="2774142"/>
    <lineage>
        <taxon>Bacteria</taxon>
        <taxon>Bacillati</taxon>
        <taxon>Bacillota</taxon>
        <taxon>Bacilli</taxon>
        <taxon>Bacillales</taxon>
        <taxon>Paenibacillaceae</taxon>
        <taxon>Paenibacillus</taxon>
    </lineage>
</organism>
<dbReference type="PANTHER" id="PTHR31310">
    <property type="match status" value="1"/>
</dbReference>
<keyword evidence="1" id="KW-0472">Membrane</keyword>
<comment type="caution">
    <text evidence="3">The sequence shown here is derived from an EMBL/GenBank/DDBJ whole genome shotgun (WGS) entry which is preliminary data.</text>
</comment>
<evidence type="ECO:0000259" key="2">
    <source>
        <dbReference type="SMART" id="SM00014"/>
    </source>
</evidence>
<dbReference type="InterPro" id="IPR000326">
    <property type="entry name" value="PAP2/HPO"/>
</dbReference>
<dbReference type="SMART" id="SM00014">
    <property type="entry name" value="acidPPc"/>
    <property type="match status" value="1"/>
</dbReference>
<accession>A0ABR9AVX1</accession>
<evidence type="ECO:0000313" key="3">
    <source>
        <dbReference type="EMBL" id="MBD8497858.1"/>
    </source>
</evidence>
<dbReference type="InterPro" id="IPR036938">
    <property type="entry name" value="PAP2/HPO_sf"/>
</dbReference>
<dbReference type="EMBL" id="JACYTN010000002">
    <property type="protein sequence ID" value="MBD8497858.1"/>
    <property type="molecule type" value="Genomic_DNA"/>
</dbReference>
<dbReference type="Gene3D" id="1.20.144.10">
    <property type="entry name" value="Phosphatidic acid phosphatase type 2/haloperoxidase"/>
    <property type="match status" value="1"/>
</dbReference>
<dbReference type="SUPFAM" id="SSF48317">
    <property type="entry name" value="Acid phosphatase/Vanadium-dependent haloperoxidase"/>
    <property type="match status" value="1"/>
</dbReference>
<dbReference type="RefSeq" id="WP_192024232.1">
    <property type="nucleotide sequence ID" value="NZ_JACYTN010000002.1"/>
</dbReference>
<evidence type="ECO:0000256" key="1">
    <source>
        <dbReference type="SAM" id="Phobius"/>
    </source>
</evidence>
<feature type="transmembrane region" description="Helical" evidence="1">
    <location>
        <begin position="28"/>
        <end position="44"/>
    </location>
</feature>
<feature type="domain" description="Phosphatidic acid phosphatase type 2/haloperoxidase" evidence="2">
    <location>
        <begin position="155"/>
        <end position="267"/>
    </location>
</feature>
<feature type="transmembrane region" description="Helical" evidence="1">
    <location>
        <begin position="154"/>
        <end position="178"/>
    </location>
</feature>
<proteinExistence type="predicted"/>
<evidence type="ECO:0000313" key="4">
    <source>
        <dbReference type="Proteomes" id="UP000634529"/>
    </source>
</evidence>
<protein>
    <submittedName>
        <fullName evidence="3">Phosphatase PAP2 family protein</fullName>
    </submittedName>
</protein>
<gene>
    <name evidence="3" type="ORF">IFO66_05995</name>
</gene>
<feature type="transmembrane region" description="Helical" evidence="1">
    <location>
        <begin position="225"/>
        <end position="246"/>
    </location>
</feature>
<feature type="transmembrane region" description="Helical" evidence="1">
    <location>
        <begin position="198"/>
        <end position="218"/>
    </location>
</feature>
<dbReference type="Pfam" id="PF01569">
    <property type="entry name" value="PAP2"/>
    <property type="match status" value="1"/>
</dbReference>
<feature type="transmembrane region" description="Helical" evidence="1">
    <location>
        <begin position="7"/>
        <end position="22"/>
    </location>
</feature>
<dbReference type="PANTHER" id="PTHR31310:SF7">
    <property type="entry name" value="PA-PHOSPHATASE RELATED-FAMILY PROTEIN DDB_G0268928"/>
    <property type="match status" value="1"/>
</dbReference>
<dbReference type="Proteomes" id="UP000634529">
    <property type="component" value="Unassembled WGS sequence"/>
</dbReference>
<dbReference type="InterPro" id="IPR052185">
    <property type="entry name" value="IPC_Synthase-Related"/>
</dbReference>
<feature type="transmembrane region" description="Helical" evidence="1">
    <location>
        <begin position="124"/>
        <end position="142"/>
    </location>
</feature>
<sequence length="307" mass="36066">MLTKKTYLIILATILALLVFLIFRVENWQLWCLIVMIASLWGVSKDAKPISWLRFMPAGLLTLLIFYIIYKYANPFWFKVVAWQTESMHHTFNWNEWFNAIPGNAPSMFQLWQPEWLTTYMQSVYIYGFTLTYWLCIIRAFFTKDVKKFGRYALAGYLLQVPLILPFYNLIFLQEVWYVQGTPDLLERGLTAAEAFNVTINCFPSMHTSIAFAAVLLAMRERSKWYRWVVGVFGISIMISTLYLNIHWIIDMFAGMLFAYGCVKLSDWIVNRKAFDRFTNYFEGFGTKLEQKLIKDNAATHDKDFSA</sequence>